<evidence type="ECO:0000313" key="2">
    <source>
        <dbReference type="EMBL" id="QDU27839.1"/>
    </source>
</evidence>
<dbReference type="EMBL" id="CP036274">
    <property type="protein sequence ID" value="QDU27839.1"/>
    <property type="molecule type" value="Genomic_DNA"/>
</dbReference>
<dbReference type="RefSeq" id="WP_145089128.1">
    <property type="nucleotide sequence ID" value="NZ_CP036274.1"/>
</dbReference>
<dbReference type="Pfam" id="PF08909">
    <property type="entry name" value="DUF1854"/>
    <property type="match status" value="1"/>
</dbReference>
<keyword evidence="3" id="KW-1185">Reference proteome</keyword>
<proteinExistence type="predicted"/>
<sequence>MKNEHHDGDLFSLGRDSFGQLIMIDADGVRHVGVIPLRLFPFSDRDHWISLVGPGNVEVLLIEDLTKLPTHLREVLESELADREFLPVIEQLTHCSSDTEPSEWHVQTDRGPTRFVLKSEDDIRSLGPGKLLIVDAIGMRYLVPDFRKLDSYSRRVMEEYA</sequence>
<organism evidence="2 3">
    <name type="scientific">Anatilimnocola aggregata</name>
    <dbReference type="NCBI Taxonomy" id="2528021"/>
    <lineage>
        <taxon>Bacteria</taxon>
        <taxon>Pseudomonadati</taxon>
        <taxon>Planctomycetota</taxon>
        <taxon>Planctomycetia</taxon>
        <taxon>Pirellulales</taxon>
        <taxon>Pirellulaceae</taxon>
        <taxon>Anatilimnocola</taxon>
    </lineage>
</organism>
<evidence type="ECO:0000313" key="3">
    <source>
        <dbReference type="Proteomes" id="UP000315017"/>
    </source>
</evidence>
<reference evidence="2 3" key="1">
    <citation type="submission" date="2019-02" db="EMBL/GenBank/DDBJ databases">
        <title>Deep-cultivation of Planctomycetes and their phenomic and genomic characterization uncovers novel biology.</title>
        <authorList>
            <person name="Wiegand S."/>
            <person name="Jogler M."/>
            <person name="Boedeker C."/>
            <person name="Pinto D."/>
            <person name="Vollmers J."/>
            <person name="Rivas-Marin E."/>
            <person name="Kohn T."/>
            <person name="Peeters S.H."/>
            <person name="Heuer A."/>
            <person name="Rast P."/>
            <person name="Oberbeckmann S."/>
            <person name="Bunk B."/>
            <person name="Jeske O."/>
            <person name="Meyerdierks A."/>
            <person name="Storesund J.E."/>
            <person name="Kallscheuer N."/>
            <person name="Luecker S."/>
            <person name="Lage O.M."/>
            <person name="Pohl T."/>
            <person name="Merkel B.J."/>
            <person name="Hornburger P."/>
            <person name="Mueller R.-W."/>
            <person name="Bruemmer F."/>
            <person name="Labrenz M."/>
            <person name="Spormann A.M."/>
            <person name="Op den Camp H."/>
            <person name="Overmann J."/>
            <person name="Amann R."/>
            <person name="Jetten M.S.M."/>
            <person name="Mascher T."/>
            <person name="Medema M.H."/>
            <person name="Devos D.P."/>
            <person name="Kaster A.-K."/>
            <person name="Ovreas L."/>
            <person name="Rohde M."/>
            <person name="Galperin M.Y."/>
            <person name="Jogler C."/>
        </authorList>
    </citation>
    <scope>NUCLEOTIDE SEQUENCE [LARGE SCALE GENOMIC DNA]</scope>
    <source>
        <strain evidence="2 3">ETA_A8</strain>
    </source>
</reference>
<evidence type="ECO:0000259" key="1">
    <source>
        <dbReference type="Pfam" id="PF08909"/>
    </source>
</evidence>
<feature type="domain" description="DUF1854" evidence="1">
    <location>
        <begin position="31"/>
        <end position="159"/>
    </location>
</feature>
<dbReference type="OrthoDB" id="212426at2"/>
<dbReference type="Proteomes" id="UP000315017">
    <property type="component" value="Chromosome"/>
</dbReference>
<name>A0A517YCD1_9BACT</name>
<gene>
    <name evidence="2" type="ORF">ETAA8_29300</name>
</gene>
<dbReference type="AlphaFoldDB" id="A0A517YCD1"/>
<dbReference type="KEGG" id="aagg:ETAA8_29300"/>
<accession>A0A517YCD1</accession>
<protein>
    <recommendedName>
        <fullName evidence="1">DUF1854 domain-containing protein</fullName>
    </recommendedName>
</protein>
<dbReference type="InterPro" id="IPR015005">
    <property type="entry name" value="DUF1854"/>
</dbReference>